<dbReference type="OrthoDB" id="9780724at2"/>
<dbReference type="PROSITE" id="PS50878">
    <property type="entry name" value="RT_POL"/>
    <property type="match status" value="1"/>
</dbReference>
<dbReference type="InterPro" id="IPR051083">
    <property type="entry name" value="GrpII_Intron_Splice-Mob/Def"/>
</dbReference>
<sequence length="356" mass="42359">MKRYGNLYPQIIDFENILLSSRQAQKGKRFRDNVLDFNYHLETELIRLQKHLTDKTYQPGAYRTFHLINPKSRLISAAPYRDRVVHHALCNIIVPIFERTFIADSYANRLGFGTHRALKKFTHFARNSRYVLQCDIRKYFPTIDHIILKELIRRKIKCPDTLWLIDTLIENSNEQEIVIDYFPGDDLLTPVTRRRGLPIGNLTSQFFANIYLNGFDHFVKEQLKISKYVRYVDDFALFSDERELLADARLAIEEYLAQLRLKIHPIKSQLFETKIGATFLGFRVFLDRIRVRNSNLHQARRRLKRLQTNYAQGRIDLEKVNQSIQSWFAHLEHGNTWQLRQQIFTSLEWSAFWHCI</sequence>
<organism evidence="3 4">
    <name type="scientific">Nostoc flagelliforme CCNUN1</name>
    <dbReference type="NCBI Taxonomy" id="2038116"/>
    <lineage>
        <taxon>Bacteria</taxon>
        <taxon>Bacillati</taxon>
        <taxon>Cyanobacteriota</taxon>
        <taxon>Cyanophyceae</taxon>
        <taxon>Nostocales</taxon>
        <taxon>Nostocaceae</taxon>
        <taxon>Nostoc</taxon>
    </lineage>
</organism>
<protein>
    <submittedName>
        <fullName evidence="3">Retron-type reverse transcriptase</fullName>
    </submittedName>
</protein>
<feature type="coiled-coil region" evidence="1">
    <location>
        <begin position="289"/>
        <end position="316"/>
    </location>
</feature>
<evidence type="ECO:0000313" key="3">
    <source>
        <dbReference type="EMBL" id="AUB42338.1"/>
    </source>
</evidence>
<accession>A0A2K8T3N8</accession>
<dbReference type="PANTHER" id="PTHR34047">
    <property type="entry name" value="NUCLEAR INTRON MATURASE 1, MITOCHONDRIAL-RELATED"/>
    <property type="match status" value="1"/>
</dbReference>
<dbReference type="Proteomes" id="UP000232003">
    <property type="component" value="Chromosome"/>
</dbReference>
<evidence type="ECO:0000256" key="1">
    <source>
        <dbReference type="SAM" id="Coils"/>
    </source>
</evidence>
<name>A0A2K8T3N8_9NOSO</name>
<dbReference type="InterPro" id="IPR043502">
    <property type="entry name" value="DNA/RNA_pol_sf"/>
</dbReference>
<dbReference type="AlphaFoldDB" id="A0A2K8T3N8"/>
<dbReference type="SUPFAM" id="SSF56672">
    <property type="entry name" value="DNA/RNA polymerases"/>
    <property type="match status" value="1"/>
</dbReference>
<evidence type="ECO:0000313" key="4">
    <source>
        <dbReference type="Proteomes" id="UP000232003"/>
    </source>
</evidence>
<proteinExistence type="predicted"/>
<feature type="domain" description="Reverse transcriptase" evidence="2">
    <location>
        <begin position="1"/>
        <end position="284"/>
    </location>
</feature>
<keyword evidence="3" id="KW-0548">Nucleotidyltransferase</keyword>
<gene>
    <name evidence="3" type="ORF">COO91_08461</name>
</gene>
<dbReference type="PANTHER" id="PTHR34047:SF8">
    <property type="entry name" value="PROTEIN YKFC"/>
    <property type="match status" value="1"/>
</dbReference>
<keyword evidence="1" id="KW-0175">Coiled coil</keyword>
<dbReference type="Pfam" id="PF00078">
    <property type="entry name" value="RVT_1"/>
    <property type="match status" value="1"/>
</dbReference>
<dbReference type="GO" id="GO:0003964">
    <property type="term" value="F:RNA-directed DNA polymerase activity"/>
    <property type="evidence" value="ECO:0007669"/>
    <property type="project" value="UniProtKB-KW"/>
</dbReference>
<keyword evidence="3" id="KW-0695">RNA-directed DNA polymerase</keyword>
<dbReference type="CDD" id="cd01646">
    <property type="entry name" value="RT_Bac_retron_I"/>
    <property type="match status" value="1"/>
</dbReference>
<dbReference type="EMBL" id="CP024785">
    <property type="protein sequence ID" value="AUB42338.1"/>
    <property type="molecule type" value="Genomic_DNA"/>
</dbReference>
<dbReference type="RefSeq" id="WP_100902399.1">
    <property type="nucleotide sequence ID" value="NZ_CAWNNC010000001.1"/>
</dbReference>
<keyword evidence="4" id="KW-1185">Reference proteome</keyword>
<reference evidence="3 4" key="1">
    <citation type="submission" date="2017-11" db="EMBL/GenBank/DDBJ databases">
        <title>Complete genome of a free-living desiccation-tolerant cyanobacterium and its photosynthetic adaptation to extreme terrestrial habitat.</title>
        <authorList>
            <person name="Shang J."/>
        </authorList>
    </citation>
    <scope>NUCLEOTIDE SEQUENCE [LARGE SCALE GENOMIC DNA]</scope>
    <source>
        <strain evidence="3 4">CCNUN1</strain>
    </source>
</reference>
<dbReference type="KEGG" id="nfl:COO91_08461"/>
<evidence type="ECO:0000259" key="2">
    <source>
        <dbReference type="PROSITE" id="PS50878"/>
    </source>
</evidence>
<dbReference type="InterPro" id="IPR000477">
    <property type="entry name" value="RT_dom"/>
</dbReference>
<keyword evidence="3" id="KW-0808">Transferase</keyword>